<gene>
    <name evidence="3" type="ORF">CJ030_MR1G002306</name>
</gene>
<dbReference type="GO" id="GO:0051017">
    <property type="term" value="P:actin filament bundle assembly"/>
    <property type="evidence" value="ECO:0007669"/>
    <property type="project" value="InterPro"/>
</dbReference>
<protein>
    <submittedName>
        <fullName evidence="3">Fimbrin-like protein 2</fullName>
    </submittedName>
</protein>
<keyword evidence="1" id="KW-0677">Repeat</keyword>
<reference evidence="3 4" key="1">
    <citation type="journal article" date="2019" name="Plant Biotechnol. J.">
        <title>The red bayberry genome and genetic basis of sex determination.</title>
        <authorList>
            <person name="Jia H.M."/>
            <person name="Jia H.J."/>
            <person name="Cai Q.L."/>
            <person name="Wang Y."/>
            <person name="Zhao H.B."/>
            <person name="Yang W.F."/>
            <person name="Wang G.Y."/>
            <person name="Li Y.H."/>
            <person name="Zhan D.L."/>
            <person name="Shen Y.T."/>
            <person name="Niu Q.F."/>
            <person name="Chang L."/>
            <person name="Qiu J."/>
            <person name="Zhao L."/>
            <person name="Xie H.B."/>
            <person name="Fu W.Y."/>
            <person name="Jin J."/>
            <person name="Li X.W."/>
            <person name="Jiao Y."/>
            <person name="Zhou C.C."/>
            <person name="Tu T."/>
            <person name="Chai C.Y."/>
            <person name="Gao J.L."/>
            <person name="Fan L.J."/>
            <person name="van de Weg E."/>
            <person name="Wang J.Y."/>
            <person name="Gao Z.S."/>
        </authorList>
    </citation>
    <scope>NUCLEOTIDE SEQUENCE [LARGE SCALE GENOMIC DNA]</scope>
    <source>
        <tissue evidence="3">Leaves</tissue>
    </source>
</reference>
<dbReference type="GO" id="GO:0005737">
    <property type="term" value="C:cytoplasm"/>
    <property type="evidence" value="ECO:0007669"/>
    <property type="project" value="TreeGrafter"/>
</dbReference>
<dbReference type="InterPro" id="IPR039959">
    <property type="entry name" value="Fimbrin/Plastin"/>
</dbReference>
<dbReference type="GO" id="GO:0051639">
    <property type="term" value="P:actin filament network formation"/>
    <property type="evidence" value="ECO:0007669"/>
    <property type="project" value="TreeGrafter"/>
</dbReference>
<dbReference type="SUPFAM" id="SSF47473">
    <property type="entry name" value="EF-hand"/>
    <property type="match status" value="1"/>
</dbReference>
<accession>A0A6A1WKH6</accession>
<dbReference type="OrthoDB" id="1544432at2759"/>
<comment type="caution">
    <text evidence="3">The sequence shown here is derived from an EMBL/GenBank/DDBJ whole genome shotgun (WGS) entry which is preliminary data.</text>
</comment>
<dbReference type="EMBL" id="RXIC02000019">
    <property type="protein sequence ID" value="KAB1225654.1"/>
    <property type="molecule type" value="Genomic_DNA"/>
</dbReference>
<keyword evidence="2" id="KW-0009">Actin-binding</keyword>
<dbReference type="GO" id="GO:0032432">
    <property type="term" value="C:actin filament bundle"/>
    <property type="evidence" value="ECO:0007669"/>
    <property type="project" value="TreeGrafter"/>
</dbReference>
<dbReference type="Gene3D" id="1.10.418.10">
    <property type="entry name" value="Calponin-like domain"/>
    <property type="match status" value="1"/>
</dbReference>
<dbReference type="SUPFAM" id="SSF47576">
    <property type="entry name" value="Calponin-homology domain, CH-domain"/>
    <property type="match status" value="1"/>
</dbReference>
<proteinExistence type="predicted"/>
<evidence type="ECO:0000256" key="2">
    <source>
        <dbReference type="ARBA" id="ARBA00023203"/>
    </source>
</evidence>
<dbReference type="PANTHER" id="PTHR19961">
    <property type="entry name" value="FIMBRIN/PLASTIN"/>
    <property type="match status" value="1"/>
</dbReference>
<dbReference type="PANTHER" id="PTHR19961:SF18">
    <property type="entry name" value="FI19014P1"/>
    <property type="match status" value="1"/>
</dbReference>
<organism evidence="3 4">
    <name type="scientific">Morella rubra</name>
    <name type="common">Chinese bayberry</name>
    <dbReference type="NCBI Taxonomy" id="262757"/>
    <lineage>
        <taxon>Eukaryota</taxon>
        <taxon>Viridiplantae</taxon>
        <taxon>Streptophyta</taxon>
        <taxon>Embryophyta</taxon>
        <taxon>Tracheophyta</taxon>
        <taxon>Spermatophyta</taxon>
        <taxon>Magnoliopsida</taxon>
        <taxon>eudicotyledons</taxon>
        <taxon>Gunneridae</taxon>
        <taxon>Pentapetalae</taxon>
        <taxon>rosids</taxon>
        <taxon>fabids</taxon>
        <taxon>Fagales</taxon>
        <taxon>Myricaceae</taxon>
        <taxon>Morella</taxon>
    </lineage>
</organism>
<dbReference type="Gene3D" id="1.10.238.10">
    <property type="entry name" value="EF-hand"/>
    <property type="match status" value="1"/>
</dbReference>
<dbReference type="InterPro" id="IPR011992">
    <property type="entry name" value="EF-hand-dom_pair"/>
</dbReference>
<keyword evidence="4" id="KW-1185">Reference proteome</keyword>
<evidence type="ECO:0000313" key="3">
    <source>
        <dbReference type="EMBL" id="KAB1225654.1"/>
    </source>
</evidence>
<dbReference type="GO" id="GO:0051015">
    <property type="term" value="F:actin filament binding"/>
    <property type="evidence" value="ECO:0007669"/>
    <property type="project" value="InterPro"/>
</dbReference>
<dbReference type="Proteomes" id="UP000516437">
    <property type="component" value="Chromosome 1"/>
</dbReference>
<dbReference type="AlphaFoldDB" id="A0A6A1WKH6"/>
<sequence>MSGYVGILVSDPWLQNQFTQVELRSLKTHFMSMRREGGRLTVGELASKMSRLKVVGENLTEEERASYIHDLYHNVDDDVDFELFLRVYLKLQAHASARTGSTAKDSSAFLKAATTTFSLHTISESEKASYVAHINNYLAQDEFLKPYLPIDPSTNDLFEIAKDGVLLW</sequence>
<evidence type="ECO:0000256" key="1">
    <source>
        <dbReference type="ARBA" id="ARBA00022737"/>
    </source>
</evidence>
<name>A0A6A1WKH6_9ROSI</name>
<evidence type="ECO:0000313" key="4">
    <source>
        <dbReference type="Proteomes" id="UP000516437"/>
    </source>
</evidence>
<dbReference type="InterPro" id="IPR036872">
    <property type="entry name" value="CH_dom_sf"/>
</dbReference>
<dbReference type="GO" id="GO:0005884">
    <property type="term" value="C:actin filament"/>
    <property type="evidence" value="ECO:0007669"/>
    <property type="project" value="TreeGrafter"/>
</dbReference>